<keyword evidence="1" id="KW-0812">Transmembrane</keyword>
<feature type="transmembrane region" description="Helical" evidence="1">
    <location>
        <begin position="86"/>
        <end position="107"/>
    </location>
</feature>
<dbReference type="EMBL" id="JANZXA010000002">
    <property type="protein sequence ID" value="MCT2398877.1"/>
    <property type="molecule type" value="Genomic_DNA"/>
</dbReference>
<keyword evidence="1" id="KW-0472">Membrane</keyword>
<reference evidence="2" key="1">
    <citation type="submission" date="2022-09" db="EMBL/GenBank/DDBJ databases">
        <title>Novosphingobium sp. Nov., a polycyclic aromatic hydrocarbon-degrading bacterium isolated form mangrove sediments in HongKong.</title>
        <authorList>
            <person name="Hu Z."/>
        </authorList>
    </citation>
    <scope>NUCLEOTIDE SEQUENCE</scope>
    <source>
        <strain evidence="2">HK4-1</strain>
    </source>
</reference>
<comment type="caution">
    <text evidence="2">The sequence shown here is derived from an EMBL/GenBank/DDBJ whole genome shotgun (WGS) entry which is preliminary data.</text>
</comment>
<evidence type="ECO:0000313" key="2">
    <source>
        <dbReference type="EMBL" id="MCT2398877.1"/>
    </source>
</evidence>
<dbReference type="Pfam" id="PF02592">
    <property type="entry name" value="Vut_1"/>
    <property type="match status" value="1"/>
</dbReference>
<keyword evidence="3" id="KW-1185">Reference proteome</keyword>
<dbReference type="HAMAP" id="MF_02088">
    <property type="entry name" value="Q_prec_transport"/>
    <property type="match status" value="1"/>
</dbReference>
<dbReference type="Proteomes" id="UP001165583">
    <property type="component" value="Unassembled WGS sequence"/>
</dbReference>
<gene>
    <name evidence="2" type="ORF">NZK81_04915</name>
</gene>
<keyword evidence="1" id="KW-1133">Transmembrane helix</keyword>
<dbReference type="PANTHER" id="PTHR34300:SF2">
    <property type="entry name" value="QUEUOSINE PRECURSOR TRANSPORTER-RELATED"/>
    <property type="match status" value="1"/>
</dbReference>
<keyword evidence="1" id="KW-1003">Cell membrane</keyword>
<feature type="transmembrane region" description="Helical" evidence="1">
    <location>
        <begin position="219"/>
        <end position="240"/>
    </location>
</feature>
<feature type="transmembrane region" description="Helical" evidence="1">
    <location>
        <begin position="51"/>
        <end position="74"/>
    </location>
</feature>
<dbReference type="NCBIfam" id="TIGR00697">
    <property type="entry name" value="queuosine precursor transporter"/>
    <property type="match status" value="1"/>
</dbReference>
<evidence type="ECO:0000256" key="1">
    <source>
        <dbReference type="HAMAP-Rule" id="MF_02088"/>
    </source>
</evidence>
<dbReference type="RefSeq" id="WP_260044444.1">
    <property type="nucleotide sequence ID" value="NZ_JANZXA010000002.1"/>
</dbReference>
<comment type="similarity">
    <text evidence="1">Belongs to the vitamin uptake transporter (VUT/ECF) (TC 2.A.88) family. Q precursor transporter subfamily.</text>
</comment>
<feature type="transmembrane region" description="Helical" evidence="1">
    <location>
        <begin position="176"/>
        <end position="199"/>
    </location>
</feature>
<protein>
    <recommendedName>
        <fullName evidence="1">Probable queuosine precursor transporter</fullName>
        <shortName evidence="1">Q precursor transporter</shortName>
    </recommendedName>
</protein>
<name>A0ABT2I2P1_9SPHN</name>
<dbReference type="InterPro" id="IPR003744">
    <property type="entry name" value="YhhQ"/>
</dbReference>
<keyword evidence="1" id="KW-0997">Cell inner membrane</keyword>
<comment type="subcellular location">
    <subcellularLocation>
        <location evidence="1">Cell inner membrane</location>
        <topology evidence="1">Multi-pass membrane protein</topology>
    </subcellularLocation>
</comment>
<sequence>MSDQHLSRIHGKAGARRHFRYFDYLMVAFVVILLLSNLIGAAKQAQIELPLVGTFTFGAGVLFFPISYIIGDVMTEVYGYANARRCIWAGFFGLLFMVLMSAVVVYIPANPEWAIASATYTINGQQVTAPNQAAYYSIFGQTPRIVLASLVAFWAGEFVNSFVLARMKVMTGGKYLWMRTIGSTVFGEGVDSALFYPLAFLGAPGFTPELIITLSLTQWTIKTLWEAVLTPFTYLIVGFLKRREGVDVYDDDVDFSPFAKTDAV</sequence>
<evidence type="ECO:0000313" key="3">
    <source>
        <dbReference type="Proteomes" id="UP001165583"/>
    </source>
</evidence>
<dbReference type="PANTHER" id="PTHR34300">
    <property type="entry name" value="QUEUOSINE PRECURSOR TRANSPORTER-RELATED"/>
    <property type="match status" value="1"/>
</dbReference>
<proteinExistence type="inferred from homology"/>
<accession>A0ABT2I2P1</accession>
<keyword evidence="1" id="KW-0813">Transport</keyword>
<organism evidence="2 3">
    <name type="scientific">Novosphingobium mangrovi</name>
    <name type="common">ex Huang et al. 2023</name>
    <dbReference type="NCBI Taxonomy" id="2976432"/>
    <lineage>
        <taxon>Bacteria</taxon>
        <taxon>Pseudomonadati</taxon>
        <taxon>Pseudomonadota</taxon>
        <taxon>Alphaproteobacteria</taxon>
        <taxon>Sphingomonadales</taxon>
        <taxon>Sphingomonadaceae</taxon>
        <taxon>Novosphingobium</taxon>
    </lineage>
</organism>
<feature type="transmembrane region" description="Helical" evidence="1">
    <location>
        <begin position="21"/>
        <end position="39"/>
    </location>
</feature>
<feature type="transmembrane region" description="Helical" evidence="1">
    <location>
        <begin position="145"/>
        <end position="164"/>
    </location>
</feature>
<comment type="function">
    <text evidence="1">Involved in the import of queuosine (Q) precursors, required for Q precursor salvage.</text>
</comment>